<keyword evidence="4" id="KW-1185">Reference proteome</keyword>
<proteinExistence type="predicted"/>
<reference evidence="3 4" key="1">
    <citation type="submission" date="2018-03" db="EMBL/GenBank/DDBJ databases">
        <authorList>
            <person name="Keele B.F."/>
        </authorList>
    </citation>
    <scope>NUCLEOTIDE SEQUENCE [LARGE SCALE GENOMIC DNA]</scope>
    <source>
        <strain evidence="3 4">CECT 8504</strain>
    </source>
</reference>
<dbReference type="AlphaFoldDB" id="A0A2R8BVV4"/>
<feature type="chain" id="PRO_5015305447" evidence="2">
    <location>
        <begin position="18"/>
        <end position="180"/>
    </location>
</feature>
<dbReference type="Proteomes" id="UP000244912">
    <property type="component" value="Unassembled WGS sequence"/>
</dbReference>
<feature type="compositionally biased region" description="Acidic residues" evidence="1">
    <location>
        <begin position="154"/>
        <end position="170"/>
    </location>
</feature>
<organism evidence="3 4">
    <name type="scientific">Palleronia abyssalis</name>
    <dbReference type="NCBI Taxonomy" id="1501240"/>
    <lineage>
        <taxon>Bacteria</taxon>
        <taxon>Pseudomonadati</taxon>
        <taxon>Pseudomonadota</taxon>
        <taxon>Alphaproteobacteria</taxon>
        <taxon>Rhodobacterales</taxon>
        <taxon>Roseobacteraceae</taxon>
        <taxon>Palleronia</taxon>
    </lineage>
</organism>
<sequence length="180" mass="18618">MRRALLFASLAALPAYAQDEPPVGGIGRLACSEITGAANAPYLAQASDWALGYMAGRIDAGQSPAEGETLSPDDSVDVIAGIAIRCRETPDAPVIDAVRAYADRIFDETAEGGPVTADPPAPPPDMPPEPEAPRETDAPPPRPDDLTEAAANDPEGDERPSDEDVDDDAEQSPAEGAGTD</sequence>
<feature type="region of interest" description="Disordered" evidence="1">
    <location>
        <begin position="107"/>
        <end position="180"/>
    </location>
</feature>
<dbReference type="RefSeq" id="WP_146190482.1">
    <property type="nucleotide sequence ID" value="NZ_ONZF01000004.1"/>
</dbReference>
<feature type="signal peptide" evidence="2">
    <location>
        <begin position="1"/>
        <end position="17"/>
    </location>
</feature>
<protein>
    <submittedName>
        <fullName evidence="3">Uncharacterized protein</fullName>
    </submittedName>
</protein>
<feature type="compositionally biased region" description="Pro residues" evidence="1">
    <location>
        <begin position="117"/>
        <end position="130"/>
    </location>
</feature>
<evidence type="ECO:0000313" key="4">
    <source>
        <dbReference type="Proteomes" id="UP000244912"/>
    </source>
</evidence>
<evidence type="ECO:0000256" key="1">
    <source>
        <dbReference type="SAM" id="MobiDB-lite"/>
    </source>
</evidence>
<evidence type="ECO:0000256" key="2">
    <source>
        <dbReference type="SAM" id="SignalP"/>
    </source>
</evidence>
<gene>
    <name evidence="3" type="ORF">PAA8504_02126</name>
</gene>
<evidence type="ECO:0000313" key="3">
    <source>
        <dbReference type="EMBL" id="SPJ24298.1"/>
    </source>
</evidence>
<keyword evidence="2" id="KW-0732">Signal</keyword>
<dbReference type="OrthoDB" id="7873970at2"/>
<name>A0A2R8BVV4_9RHOB</name>
<accession>A0A2R8BVV4</accession>
<feature type="compositionally biased region" description="Basic and acidic residues" evidence="1">
    <location>
        <begin position="131"/>
        <end position="145"/>
    </location>
</feature>
<dbReference type="EMBL" id="ONZF01000004">
    <property type="protein sequence ID" value="SPJ24298.1"/>
    <property type="molecule type" value="Genomic_DNA"/>
</dbReference>